<proteinExistence type="predicted"/>
<keyword evidence="2" id="KW-1185">Reference proteome</keyword>
<protein>
    <submittedName>
        <fullName evidence="1">Uncharacterized protein</fullName>
    </submittedName>
</protein>
<dbReference type="AlphaFoldDB" id="A0A8S1CIW0"/>
<reference evidence="1 2" key="1">
    <citation type="submission" date="2020-04" db="EMBL/GenBank/DDBJ databases">
        <authorList>
            <person name="Alioto T."/>
            <person name="Alioto T."/>
            <person name="Gomez Garrido J."/>
        </authorList>
    </citation>
    <scope>NUCLEOTIDE SEQUENCE [LARGE SCALE GENOMIC DNA]</scope>
</reference>
<evidence type="ECO:0000313" key="1">
    <source>
        <dbReference type="EMBL" id="CAB3369341.1"/>
    </source>
</evidence>
<sequence length="120" mass="13554">MSLNSSRAQLFSSVRPSWPHSCREHECLRQTRLRDSRHSPGWHRLHDSQDQPVEIESFPFNEEIIVTSNRCLHLMVLTFTLSSPISRALSSYVLTLASPVKFGASRNPYADLACSISGVN</sequence>
<gene>
    <name evidence="1" type="ORF">CLODIP_2_CD05674</name>
</gene>
<name>A0A8S1CIW0_9INSE</name>
<accession>A0A8S1CIW0</accession>
<organism evidence="1 2">
    <name type="scientific">Cloeon dipterum</name>
    <dbReference type="NCBI Taxonomy" id="197152"/>
    <lineage>
        <taxon>Eukaryota</taxon>
        <taxon>Metazoa</taxon>
        <taxon>Ecdysozoa</taxon>
        <taxon>Arthropoda</taxon>
        <taxon>Hexapoda</taxon>
        <taxon>Insecta</taxon>
        <taxon>Pterygota</taxon>
        <taxon>Palaeoptera</taxon>
        <taxon>Ephemeroptera</taxon>
        <taxon>Pisciforma</taxon>
        <taxon>Baetidae</taxon>
        <taxon>Cloeon</taxon>
    </lineage>
</organism>
<comment type="caution">
    <text evidence="1">The sequence shown here is derived from an EMBL/GenBank/DDBJ whole genome shotgun (WGS) entry which is preliminary data.</text>
</comment>
<evidence type="ECO:0000313" key="2">
    <source>
        <dbReference type="Proteomes" id="UP000494165"/>
    </source>
</evidence>
<dbReference type="Proteomes" id="UP000494165">
    <property type="component" value="Unassembled WGS sequence"/>
</dbReference>
<dbReference type="EMBL" id="CADEPI010000044">
    <property type="protein sequence ID" value="CAB3369341.1"/>
    <property type="molecule type" value="Genomic_DNA"/>
</dbReference>